<feature type="region of interest" description="Disordered" evidence="5">
    <location>
        <begin position="26"/>
        <end position="204"/>
    </location>
</feature>
<reference evidence="7" key="1">
    <citation type="journal article" date="2021" name="Mol. Plant Microbe Interact.">
        <title>Telomere to telomere genome assembly of Fusarium musae F31, causal agent of crown rot disease of banana.</title>
        <authorList>
            <person name="Degradi L."/>
            <person name="Tava V."/>
            <person name="Kunova A."/>
            <person name="Cortesi P."/>
            <person name="Saracchi M."/>
            <person name="Pasquali M."/>
        </authorList>
    </citation>
    <scope>NUCLEOTIDE SEQUENCE</scope>
    <source>
        <strain evidence="7">F31</strain>
    </source>
</reference>
<dbReference type="GO" id="GO:0004842">
    <property type="term" value="F:ubiquitin-protein transferase activity"/>
    <property type="evidence" value="ECO:0007669"/>
    <property type="project" value="InterPro"/>
</dbReference>
<dbReference type="Proteomes" id="UP000827133">
    <property type="component" value="Unassembled WGS sequence"/>
</dbReference>
<feature type="domain" description="IBR" evidence="6">
    <location>
        <begin position="279"/>
        <end position="340"/>
    </location>
</feature>
<dbReference type="GeneID" id="68311583"/>
<dbReference type="SUPFAM" id="SSF57850">
    <property type="entry name" value="RING/U-box"/>
    <property type="match status" value="1"/>
</dbReference>
<dbReference type="GO" id="GO:0008270">
    <property type="term" value="F:zinc ion binding"/>
    <property type="evidence" value="ECO:0007669"/>
    <property type="project" value="UniProtKB-KW"/>
</dbReference>
<dbReference type="GO" id="GO:0016567">
    <property type="term" value="P:protein ubiquitination"/>
    <property type="evidence" value="ECO:0007669"/>
    <property type="project" value="InterPro"/>
</dbReference>
<gene>
    <name evidence="7" type="ORF">J7337_003726</name>
</gene>
<feature type="compositionally biased region" description="Basic and acidic residues" evidence="5">
    <location>
        <begin position="137"/>
        <end position="150"/>
    </location>
</feature>
<feature type="compositionally biased region" description="Acidic residues" evidence="5">
    <location>
        <begin position="94"/>
        <end position="103"/>
    </location>
</feature>
<dbReference type="RefSeq" id="XP_044682769.1">
    <property type="nucleotide sequence ID" value="XM_044821436.1"/>
</dbReference>
<evidence type="ECO:0000256" key="2">
    <source>
        <dbReference type="ARBA" id="ARBA00022771"/>
    </source>
</evidence>
<evidence type="ECO:0000313" key="7">
    <source>
        <dbReference type="EMBL" id="KAG9503769.1"/>
    </source>
</evidence>
<evidence type="ECO:0000256" key="4">
    <source>
        <dbReference type="ARBA" id="ARBA00022833"/>
    </source>
</evidence>
<feature type="region of interest" description="Disordered" evidence="5">
    <location>
        <begin position="431"/>
        <end position="454"/>
    </location>
</feature>
<dbReference type="PANTHER" id="PTHR11685">
    <property type="entry name" value="RBR FAMILY RING FINGER AND IBR DOMAIN-CONTAINING"/>
    <property type="match status" value="1"/>
</dbReference>
<dbReference type="AlphaFoldDB" id="A0A9P8DKF4"/>
<dbReference type="EMBL" id="JAHBCI010000003">
    <property type="protein sequence ID" value="KAG9503769.1"/>
    <property type="molecule type" value="Genomic_DNA"/>
</dbReference>
<comment type="caution">
    <text evidence="7">The sequence shown here is derived from an EMBL/GenBank/DDBJ whole genome shotgun (WGS) entry which is preliminary data.</text>
</comment>
<feature type="compositionally biased region" description="Basic and acidic residues" evidence="5">
    <location>
        <begin position="26"/>
        <end position="35"/>
    </location>
</feature>
<feature type="compositionally biased region" description="Acidic residues" evidence="5">
    <location>
        <begin position="111"/>
        <end position="136"/>
    </location>
</feature>
<feature type="compositionally biased region" description="Acidic residues" evidence="5">
    <location>
        <begin position="44"/>
        <end position="71"/>
    </location>
</feature>
<evidence type="ECO:0000259" key="6">
    <source>
        <dbReference type="Pfam" id="PF01485"/>
    </source>
</evidence>
<organism evidence="7 8">
    <name type="scientific">Fusarium musae</name>
    <dbReference type="NCBI Taxonomy" id="1042133"/>
    <lineage>
        <taxon>Eukaryota</taxon>
        <taxon>Fungi</taxon>
        <taxon>Dikarya</taxon>
        <taxon>Ascomycota</taxon>
        <taxon>Pezizomycotina</taxon>
        <taxon>Sordariomycetes</taxon>
        <taxon>Hypocreomycetidae</taxon>
        <taxon>Hypocreales</taxon>
        <taxon>Nectriaceae</taxon>
        <taxon>Fusarium</taxon>
    </lineage>
</organism>
<keyword evidence="3" id="KW-0833">Ubl conjugation pathway</keyword>
<proteinExistence type="predicted"/>
<keyword evidence="2" id="KW-0863">Zinc-finger</keyword>
<sequence>MDARQDYDEDTSSEEALLLAEVRRAYEASSQRDRQYQQTSEQYLGEEPDTQDDSSHDEEDLDNEMDVDTEGIEYTSDMPDDLSDRDLDSQSGEYSEESEDQDVEMDRDSANDMDLENMLDDLSDEFSDFEAGEDIEEHQHNGESDSHDNTSNDDMTIDDEAEGDSEDMLDPLSDGVSDDEQGGETEQQSHQLAAPEDSATQEPAQIETGDCTACYTEDLSVTLLQVLPCGDAYCRPCLIQTLEISLSLASHFPARCCDEEIPLEAIEAHMHQSDVQRYREKLLEHRTINRTYCSNRQCLEFIPPNNTSDSGKPCYGDEAECPACKEVTCATCKDKGHTGACEKQVDMDQTLDLAESEGWKRCSRCRHLIEKIDGCTHISMPLNQLSNLGNLLTYTSQFVTAAMSSATTAVENMIIAIVKNRMSIQPLNKPTRRSAAACPSGSQCQPSSTPTYDVRPRLQRDETVALHSDDEIYKINTKSVFDPDRAADSRPVLLHKILEGTTLTQIANAVYGVYTTHMVNGTVGGWA</sequence>
<feature type="compositionally biased region" description="Acidic residues" evidence="5">
    <location>
        <begin position="155"/>
        <end position="169"/>
    </location>
</feature>
<dbReference type="KEGG" id="fmu:J7337_003726"/>
<keyword evidence="1" id="KW-0479">Metal-binding</keyword>
<evidence type="ECO:0000256" key="3">
    <source>
        <dbReference type="ARBA" id="ARBA00022786"/>
    </source>
</evidence>
<feature type="compositionally biased region" description="Polar residues" evidence="5">
    <location>
        <begin position="440"/>
        <end position="451"/>
    </location>
</feature>
<keyword evidence="4" id="KW-0862">Zinc</keyword>
<dbReference type="Pfam" id="PF01485">
    <property type="entry name" value="IBR"/>
    <property type="match status" value="1"/>
</dbReference>
<evidence type="ECO:0000313" key="8">
    <source>
        <dbReference type="Proteomes" id="UP000827133"/>
    </source>
</evidence>
<dbReference type="InterPro" id="IPR002867">
    <property type="entry name" value="IBR_dom"/>
</dbReference>
<dbReference type="InterPro" id="IPR031127">
    <property type="entry name" value="E3_UB_ligase_RBR"/>
</dbReference>
<keyword evidence="8" id="KW-1185">Reference proteome</keyword>
<evidence type="ECO:0000256" key="1">
    <source>
        <dbReference type="ARBA" id="ARBA00022723"/>
    </source>
</evidence>
<dbReference type="CDD" id="cd20335">
    <property type="entry name" value="BRcat_RBR"/>
    <property type="match status" value="1"/>
</dbReference>
<evidence type="ECO:0000256" key="5">
    <source>
        <dbReference type="SAM" id="MobiDB-lite"/>
    </source>
</evidence>
<accession>A0A9P8DKF4</accession>
<protein>
    <recommendedName>
        <fullName evidence="6">IBR domain-containing protein</fullName>
    </recommendedName>
</protein>
<name>A0A9P8DKF4_9HYPO</name>